<dbReference type="GO" id="GO:0006629">
    <property type="term" value="P:lipid metabolic process"/>
    <property type="evidence" value="ECO:0007669"/>
    <property type="project" value="InterPro"/>
</dbReference>
<organism evidence="2">
    <name type="scientific">Trieres chinensis</name>
    <name type="common">Marine centric diatom</name>
    <name type="synonym">Odontella sinensis</name>
    <dbReference type="NCBI Taxonomy" id="1514140"/>
    <lineage>
        <taxon>Eukaryota</taxon>
        <taxon>Sar</taxon>
        <taxon>Stramenopiles</taxon>
        <taxon>Ochrophyta</taxon>
        <taxon>Bacillariophyta</taxon>
        <taxon>Mediophyceae</taxon>
        <taxon>Biddulphiophycidae</taxon>
        <taxon>Eupodiscales</taxon>
        <taxon>Parodontellaceae</taxon>
        <taxon>Trieres</taxon>
    </lineage>
</organism>
<dbReference type="GO" id="GO:0016020">
    <property type="term" value="C:membrane"/>
    <property type="evidence" value="ECO:0007669"/>
    <property type="project" value="TreeGrafter"/>
</dbReference>
<dbReference type="InterPro" id="IPR036400">
    <property type="entry name" value="Cyt_B5-like_heme/steroid_sf"/>
</dbReference>
<accession>A0A7S1ZGC0</accession>
<dbReference type="GO" id="GO:0016717">
    <property type="term" value="F:oxidoreductase activity, acting on paired donors, with oxidation of a pair of donors resulting in the reduction of molecular oxygen to two molecules of water"/>
    <property type="evidence" value="ECO:0007669"/>
    <property type="project" value="TreeGrafter"/>
</dbReference>
<dbReference type="SUPFAM" id="SSF55856">
    <property type="entry name" value="Cytochrome b5-like heme/steroid binding domain"/>
    <property type="match status" value="1"/>
</dbReference>
<dbReference type="SMART" id="SM01117">
    <property type="entry name" value="Cyt-b5"/>
    <property type="match status" value="1"/>
</dbReference>
<dbReference type="PIRSF" id="PIRSF015921">
    <property type="entry name" value="FA_sphinglp_des"/>
    <property type="match status" value="1"/>
</dbReference>
<dbReference type="InterPro" id="IPR005804">
    <property type="entry name" value="FA_desaturase_dom"/>
</dbReference>
<sequence length="466" mass="53086">MPPNADVSRIRNRLGNELVDKNAVADNDDDATMSRVQSVKKLSGDEVVIDGIIYDISDFDHPGGDSVKLFGGNDVTVQYKMIHPYHTSKHLEKMRAVGKVNDQKKDYVFDTPFEREIKREVFKIVRRGREFGTYGYFARAFFYIGLMASLQYLWATTGASWSLAVAFGVAQALIGLNVQHDANHGAASRKPWVNDILGFGADFIGGSKWTWMEQHWTHHAYTNHAEMDPDSFSAEPMMAFNDYPLDHPNRRYWHKLQGLYFLPMLGFYWLSSVFNPQIIDLRQRGAYSVGIAMENDFIKSRRKYAVTLRLLYIYWNIVCPLRISPAPETAAKIFFMGVCESLALATLFALSHNFENADRDPTKLVRETGEPVCWFKSQVETSSTYGGWLSGALTGGLNFQVEHHLFPRMSSAWYPYIAPTVREVCKKHGVKYAYYPWVHQNFISTVKYMHGAGMGSNWMQPLTGKA</sequence>
<feature type="domain" description="Cytochrome b5 heme-binding" evidence="1">
    <location>
        <begin position="34"/>
        <end position="101"/>
    </location>
</feature>
<evidence type="ECO:0000259" key="1">
    <source>
        <dbReference type="SMART" id="SM01117"/>
    </source>
</evidence>
<evidence type="ECO:0000313" key="2">
    <source>
        <dbReference type="EMBL" id="CAD9338215.1"/>
    </source>
</evidence>
<reference evidence="2" key="1">
    <citation type="submission" date="2021-01" db="EMBL/GenBank/DDBJ databases">
        <authorList>
            <person name="Corre E."/>
            <person name="Pelletier E."/>
            <person name="Niang G."/>
            <person name="Scheremetjew M."/>
            <person name="Finn R."/>
            <person name="Kale V."/>
            <person name="Holt S."/>
            <person name="Cochrane G."/>
            <person name="Meng A."/>
            <person name="Brown T."/>
            <person name="Cohen L."/>
        </authorList>
    </citation>
    <scope>NUCLEOTIDE SEQUENCE</scope>
    <source>
        <strain evidence="2">Grunow 1884</strain>
    </source>
</reference>
<protein>
    <recommendedName>
        <fullName evidence="1">Cytochrome b5 heme-binding domain-containing protein</fullName>
    </recommendedName>
</protein>
<dbReference type="PANTHER" id="PTHR19353">
    <property type="entry name" value="FATTY ACID DESATURASE 2"/>
    <property type="match status" value="1"/>
</dbReference>
<dbReference type="Pfam" id="PF00173">
    <property type="entry name" value="Cyt-b5"/>
    <property type="match status" value="1"/>
</dbReference>
<dbReference type="Gene3D" id="3.10.120.10">
    <property type="entry name" value="Cytochrome b5-like heme/steroid binding domain"/>
    <property type="match status" value="1"/>
</dbReference>
<dbReference type="AlphaFoldDB" id="A0A7S1ZGC0"/>
<dbReference type="PANTHER" id="PTHR19353:SF75">
    <property type="entry name" value="FATTY ACID DESATURASE, PUTATIVE-RELATED"/>
    <property type="match status" value="1"/>
</dbReference>
<dbReference type="CDD" id="cd03506">
    <property type="entry name" value="Delta6-FADS-like"/>
    <property type="match status" value="1"/>
</dbReference>
<dbReference type="InterPro" id="IPR012171">
    <property type="entry name" value="Fatty_acid_desaturase"/>
</dbReference>
<dbReference type="InterPro" id="IPR001199">
    <property type="entry name" value="Cyt_B5-like_heme/steroid-bd"/>
</dbReference>
<name>A0A7S1ZGC0_TRICV</name>
<proteinExistence type="predicted"/>
<dbReference type="EMBL" id="HBGO01016810">
    <property type="protein sequence ID" value="CAD9338215.1"/>
    <property type="molecule type" value="Transcribed_RNA"/>
</dbReference>
<dbReference type="Pfam" id="PF00487">
    <property type="entry name" value="FA_desaturase"/>
    <property type="match status" value="1"/>
</dbReference>
<gene>
    <name evidence="2" type="ORF">OSIN01602_LOCUS9542</name>
</gene>